<evidence type="ECO:0000256" key="15">
    <source>
        <dbReference type="SAM" id="MobiDB-lite"/>
    </source>
</evidence>
<dbReference type="PROSITE" id="PS50109">
    <property type="entry name" value="HIS_KIN"/>
    <property type="match status" value="1"/>
</dbReference>
<feature type="modified residue" description="Phosphohistidine" evidence="14">
    <location>
        <position position="51"/>
    </location>
</feature>
<dbReference type="SMART" id="SM00260">
    <property type="entry name" value="CheW"/>
    <property type="match status" value="1"/>
</dbReference>
<dbReference type="SUPFAM" id="SSF47384">
    <property type="entry name" value="Homodimeric domain of signal transducing histidine kinase"/>
    <property type="match status" value="1"/>
</dbReference>
<dbReference type="InterPro" id="IPR036890">
    <property type="entry name" value="HATPase_C_sf"/>
</dbReference>
<dbReference type="InterPro" id="IPR008207">
    <property type="entry name" value="Sig_transdc_His_kin_Hpt_dom"/>
</dbReference>
<evidence type="ECO:0000256" key="8">
    <source>
        <dbReference type="ARBA" id="ARBA00022679"/>
    </source>
</evidence>
<dbReference type="EMBL" id="CP017634">
    <property type="protein sequence ID" value="ATW26101.1"/>
    <property type="molecule type" value="Genomic_DNA"/>
</dbReference>
<keyword evidence="8" id="KW-0808">Transferase</keyword>
<evidence type="ECO:0000256" key="4">
    <source>
        <dbReference type="ARBA" id="ARBA00021495"/>
    </source>
</evidence>
<keyword evidence="9" id="KW-0547">Nucleotide-binding</keyword>
<dbReference type="Pfam" id="PF02518">
    <property type="entry name" value="HATPase_c"/>
    <property type="match status" value="1"/>
</dbReference>
<evidence type="ECO:0000256" key="13">
    <source>
        <dbReference type="ARBA" id="ARBA00035100"/>
    </source>
</evidence>
<dbReference type="GO" id="GO:0000155">
    <property type="term" value="F:phosphorelay sensor kinase activity"/>
    <property type="evidence" value="ECO:0007669"/>
    <property type="project" value="InterPro"/>
</dbReference>
<evidence type="ECO:0000256" key="11">
    <source>
        <dbReference type="ARBA" id="ARBA00022840"/>
    </source>
</evidence>
<sequence>MSDHLNREPMVDLFIFETTQLLEKLEQVILNGEKSGGFTQPVINEIFRIMHTIKGSSAMMLFQNISTLAHAVEDLFFFIREEKPENVNYSELLDLVFEGVDFFRGEMERIKNGDQADGEPGPLMGKIKGFLVVLKQHNLSPVREAGAEEKEDLPQKYYITQNKIPVPASKNAFEAVIFFEEGCEMESLRAYAFIHDLKERAADVYHLPGNLIDDDDSSRVIQEEGFRVLFITEQTYAAMHDFFMQIPFLQKLELIQLENDEKFKQLSQRRQVESDEACGEDGQLRNKGDQGEKGPQTNYQSMIPVHVAKLDKLMDLVGELVISEAMVTQNPDLKGLELDNFHKAARQLQKITGELQDVVMSIRMVPLATIFQKMIRVVRDMSKKLDKEVELAIIGEETEVDKNIIEHIADPLMHLIRNSLDHGIEPPLERQSKGKVEPAKITLEAKNAGGDVLILIKDNGRGLNKEKILARARENGLLHKPEGEFSDREIYHLIFLPGFSTKETVTEFSGRGVGMDVVARNIETVGGSVAVESREGEGTAIMLKIPLTLAIIDGMNIRVGSARYTIPITAIKESFRPQERDIITDPEGNEMMMVRGQCLPILRLHELYRVKAEAASFTDGIMILVEQDEKNLCIFADQLLGQQQVVVKALPGYIRNFKKIHGLAGCTLLGDGSISLILDIGGLIPEAGKAGNL</sequence>
<dbReference type="InterPro" id="IPR010808">
    <property type="entry name" value="CheA_P2-bd"/>
</dbReference>
<dbReference type="InterPro" id="IPR005467">
    <property type="entry name" value="His_kinase_dom"/>
</dbReference>
<keyword evidence="7 14" id="KW-0597">Phosphoprotein</keyword>
<dbReference type="Gene3D" id="1.20.120.160">
    <property type="entry name" value="HPT domain"/>
    <property type="match status" value="1"/>
</dbReference>
<accession>A0A3G1KUI2</accession>
<dbReference type="CDD" id="cd00731">
    <property type="entry name" value="CheA_reg"/>
    <property type="match status" value="1"/>
</dbReference>
<dbReference type="KEGG" id="fwa:DCMF_16155"/>
<dbReference type="Pfam" id="PF07194">
    <property type="entry name" value="P2"/>
    <property type="match status" value="1"/>
</dbReference>
<evidence type="ECO:0000259" key="18">
    <source>
        <dbReference type="PROSITE" id="PS50894"/>
    </source>
</evidence>
<dbReference type="SUPFAM" id="SSF55052">
    <property type="entry name" value="CheY-binding domain of CheA"/>
    <property type="match status" value="1"/>
</dbReference>
<dbReference type="SMART" id="SM00073">
    <property type="entry name" value="HPT"/>
    <property type="match status" value="1"/>
</dbReference>
<dbReference type="GO" id="GO:0006935">
    <property type="term" value="P:chemotaxis"/>
    <property type="evidence" value="ECO:0007669"/>
    <property type="project" value="UniProtKB-KW"/>
</dbReference>
<feature type="region of interest" description="Disordered" evidence="15">
    <location>
        <begin position="266"/>
        <end position="298"/>
    </location>
</feature>
<dbReference type="PANTHER" id="PTHR43395">
    <property type="entry name" value="SENSOR HISTIDINE KINASE CHEA"/>
    <property type="match status" value="1"/>
</dbReference>
<dbReference type="SMART" id="SM00387">
    <property type="entry name" value="HATPase_c"/>
    <property type="match status" value="1"/>
</dbReference>
<dbReference type="EC" id="2.7.13.3" evidence="3"/>
<protein>
    <recommendedName>
        <fullName evidence="4">Chemotaxis protein CheA</fullName>
        <ecNumber evidence="3">2.7.13.3</ecNumber>
    </recommendedName>
</protein>
<evidence type="ECO:0000256" key="3">
    <source>
        <dbReference type="ARBA" id="ARBA00012438"/>
    </source>
</evidence>
<proteinExistence type="predicted"/>
<dbReference type="OrthoDB" id="9803176at2"/>
<feature type="domain" description="Histidine kinase" evidence="16">
    <location>
        <begin position="345"/>
        <end position="549"/>
    </location>
</feature>
<evidence type="ECO:0000256" key="6">
    <source>
        <dbReference type="ARBA" id="ARBA00022500"/>
    </source>
</evidence>
<dbReference type="SMART" id="SM01231">
    <property type="entry name" value="H-kinase_dim"/>
    <property type="match status" value="1"/>
</dbReference>
<feature type="domain" description="CheW-like" evidence="17">
    <location>
        <begin position="551"/>
        <end position="689"/>
    </location>
</feature>
<name>A0A3G1KUI2_FORW1</name>
<gene>
    <name evidence="19" type="ORF">DCMF_16155</name>
</gene>
<dbReference type="Pfam" id="PF02895">
    <property type="entry name" value="H-kinase_dim"/>
    <property type="match status" value="1"/>
</dbReference>
<dbReference type="InterPro" id="IPR003594">
    <property type="entry name" value="HATPase_dom"/>
</dbReference>
<dbReference type="Gene3D" id="1.10.287.560">
    <property type="entry name" value="Histidine kinase CheA-like, homodimeric domain"/>
    <property type="match status" value="1"/>
</dbReference>
<keyword evidence="12" id="KW-0902">Two-component regulatory system</keyword>
<dbReference type="Gene3D" id="2.30.30.40">
    <property type="entry name" value="SH3 Domains"/>
    <property type="match status" value="1"/>
</dbReference>
<evidence type="ECO:0000256" key="12">
    <source>
        <dbReference type="ARBA" id="ARBA00023012"/>
    </source>
</evidence>
<evidence type="ECO:0000256" key="1">
    <source>
        <dbReference type="ARBA" id="ARBA00000085"/>
    </source>
</evidence>
<feature type="compositionally biased region" description="Basic and acidic residues" evidence="15">
    <location>
        <begin position="282"/>
        <end position="292"/>
    </location>
</feature>
<dbReference type="FunFam" id="3.30.565.10:FF:000016">
    <property type="entry name" value="Chemotaxis protein CheA, putative"/>
    <property type="match status" value="1"/>
</dbReference>
<dbReference type="InterPro" id="IPR002545">
    <property type="entry name" value="CheW-lke_dom"/>
</dbReference>
<dbReference type="SUPFAM" id="SSF47226">
    <property type="entry name" value="Histidine-containing phosphotransfer domain, HPT domain"/>
    <property type="match status" value="1"/>
</dbReference>
<dbReference type="PRINTS" id="PR00344">
    <property type="entry name" value="BCTRLSENSOR"/>
</dbReference>
<dbReference type="RefSeq" id="WP_148135376.1">
    <property type="nucleotide sequence ID" value="NZ_CP017634.1"/>
</dbReference>
<evidence type="ECO:0000259" key="17">
    <source>
        <dbReference type="PROSITE" id="PS50851"/>
    </source>
</evidence>
<dbReference type="InterPro" id="IPR036641">
    <property type="entry name" value="HPT_dom_sf"/>
</dbReference>
<evidence type="ECO:0000256" key="14">
    <source>
        <dbReference type="PROSITE-ProRule" id="PRU00110"/>
    </source>
</evidence>
<reference evidence="19 20" key="1">
    <citation type="submission" date="2016-10" db="EMBL/GenBank/DDBJ databases">
        <title>Complete Genome Sequence of Peptococcaceae strain DCMF.</title>
        <authorList>
            <person name="Edwards R.J."/>
            <person name="Holland S.I."/>
            <person name="Deshpande N.P."/>
            <person name="Wong Y.K."/>
            <person name="Ertan H."/>
            <person name="Manefield M."/>
            <person name="Russell T.L."/>
            <person name="Lee M.J."/>
        </authorList>
    </citation>
    <scope>NUCLEOTIDE SEQUENCE [LARGE SCALE GENOMIC DNA]</scope>
    <source>
        <strain evidence="19 20">DCMF</strain>
    </source>
</reference>
<evidence type="ECO:0000313" key="20">
    <source>
        <dbReference type="Proteomes" id="UP000323521"/>
    </source>
</evidence>
<keyword evidence="6" id="KW-0145">Chemotaxis</keyword>
<dbReference type="SUPFAM" id="SSF50341">
    <property type="entry name" value="CheW-like"/>
    <property type="match status" value="1"/>
</dbReference>
<dbReference type="Pfam" id="PF01584">
    <property type="entry name" value="CheW"/>
    <property type="match status" value="1"/>
</dbReference>
<feature type="domain" description="HPt" evidence="18">
    <location>
        <begin position="3"/>
        <end position="110"/>
    </location>
</feature>
<dbReference type="PROSITE" id="PS50894">
    <property type="entry name" value="HPT"/>
    <property type="match status" value="1"/>
</dbReference>
<evidence type="ECO:0000256" key="9">
    <source>
        <dbReference type="ARBA" id="ARBA00022741"/>
    </source>
</evidence>
<dbReference type="AlphaFoldDB" id="A0A3G1KUI2"/>
<dbReference type="GO" id="GO:0005524">
    <property type="term" value="F:ATP binding"/>
    <property type="evidence" value="ECO:0007669"/>
    <property type="project" value="UniProtKB-KW"/>
</dbReference>
<dbReference type="Gene3D" id="3.30.565.10">
    <property type="entry name" value="Histidine kinase-like ATPase, C-terminal domain"/>
    <property type="match status" value="1"/>
</dbReference>
<keyword evidence="10" id="KW-0418">Kinase</keyword>
<dbReference type="SUPFAM" id="SSF55874">
    <property type="entry name" value="ATPase domain of HSP90 chaperone/DNA topoisomerase II/histidine kinase"/>
    <property type="match status" value="1"/>
</dbReference>
<organism evidence="19 20">
    <name type="scientific">Formimonas warabiya</name>
    <dbReference type="NCBI Taxonomy" id="1761012"/>
    <lineage>
        <taxon>Bacteria</taxon>
        <taxon>Bacillati</taxon>
        <taxon>Bacillota</taxon>
        <taxon>Clostridia</taxon>
        <taxon>Eubacteriales</taxon>
        <taxon>Peptococcaceae</taxon>
        <taxon>Candidatus Formimonas</taxon>
    </lineage>
</organism>
<dbReference type="Proteomes" id="UP000323521">
    <property type="component" value="Chromosome"/>
</dbReference>
<dbReference type="InterPro" id="IPR004105">
    <property type="entry name" value="CheA-like_dim"/>
</dbReference>
<dbReference type="InterPro" id="IPR037006">
    <property type="entry name" value="CheA-like_homodim_sf"/>
</dbReference>
<evidence type="ECO:0000259" key="16">
    <source>
        <dbReference type="PROSITE" id="PS50109"/>
    </source>
</evidence>
<evidence type="ECO:0000313" key="19">
    <source>
        <dbReference type="EMBL" id="ATW26101.1"/>
    </source>
</evidence>
<evidence type="ECO:0000256" key="7">
    <source>
        <dbReference type="ARBA" id="ARBA00022553"/>
    </source>
</evidence>
<dbReference type="GO" id="GO:0005737">
    <property type="term" value="C:cytoplasm"/>
    <property type="evidence" value="ECO:0007669"/>
    <property type="project" value="UniProtKB-SubCell"/>
</dbReference>
<comment type="function">
    <text evidence="13">Involved in the transmission of sensory signals from the chemoreceptors to the flagellar motors. CheA is autophosphorylated; it can transfer its phosphate group to either CheB or CheY.</text>
</comment>
<dbReference type="InterPro" id="IPR051315">
    <property type="entry name" value="Bact_Chemotaxis_CheA"/>
</dbReference>
<dbReference type="PROSITE" id="PS50851">
    <property type="entry name" value="CHEW"/>
    <property type="match status" value="1"/>
</dbReference>
<dbReference type="InterPro" id="IPR035891">
    <property type="entry name" value="CheY-binding_CheA"/>
</dbReference>
<dbReference type="InterPro" id="IPR036097">
    <property type="entry name" value="HisK_dim/P_sf"/>
</dbReference>
<evidence type="ECO:0000256" key="2">
    <source>
        <dbReference type="ARBA" id="ARBA00004496"/>
    </source>
</evidence>
<dbReference type="Pfam" id="PF01627">
    <property type="entry name" value="Hpt"/>
    <property type="match status" value="1"/>
</dbReference>
<keyword evidence="5" id="KW-0963">Cytoplasm</keyword>
<keyword evidence="20" id="KW-1185">Reference proteome</keyword>
<dbReference type="PANTHER" id="PTHR43395:SF10">
    <property type="entry name" value="CHEMOTAXIS PROTEIN CHEA"/>
    <property type="match status" value="1"/>
</dbReference>
<dbReference type="InterPro" id="IPR036061">
    <property type="entry name" value="CheW-like_dom_sf"/>
</dbReference>
<evidence type="ECO:0000256" key="10">
    <source>
        <dbReference type="ARBA" id="ARBA00022777"/>
    </source>
</evidence>
<evidence type="ECO:0000256" key="5">
    <source>
        <dbReference type="ARBA" id="ARBA00022490"/>
    </source>
</evidence>
<comment type="subcellular location">
    <subcellularLocation>
        <location evidence="2">Cytoplasm</location>
    </subcellularLocation>
</comment>
<dbReference type="CDD" id="cd16916">
    <property type="entry name" value="HATPase_CheA-like"/>
    <property type="match status" value="1"/>
</dbReference>
<keyword evidence="11" id="KW-0067">ATP-binding</keyword>
<dbReference type="InterPro" id="IPR004358">
    <property type="entry name" value="Sig_transdc_His_kin-like_C"/>
</dbReference>
<comment type="catalytic activity">
    <reaction evidence="1">
        <text>ATP + protein L-histidine = ADP + protein N-phospho-L-histidine.</text>
        <dbReference type="EC" id="2.7.13.3"/>
    </reaction>
</comment>
<dbReference type="CDD" id="cd00088">
    <property type="entry name" value="HPT"/>
    <property type="match status" value="1"/>
</dbReference>